<comment type="caution">
    <text evidence="2">The sequence shown here is derived from an EMBL/GenBank/DDBJ whole genome shotgun (WGS) entry which is preliminary data.</text>
</comment>
<evidence type="ECO:0000256" key="1">
    <source>
        <dbReference type="SAM" id="MobiDB-lite"/>
    </source>
</evidence>
<name>A0A553I860_9PEZI</name>
<keyword evidence="3" id="KW-1185">Reference proteome</keyword>
<dbReference type="Proteomes" id="UP000319160">
    <property type="component" value="Unassembled WGS sequence"/>
</dbReference>
<dbReference type="OrthoDB" id="3649348at2759"/>
<proteinExistence type="predicted"/>
<protein>
    <submittedName>
        <fullName evidence="2">Uncharacterized protein</fullName>
    </submittedName>
</protein>
<sequence length="152" mass="16356">MSTQTSPIPVVLVGIHTEIGEPVSAGLRPDFDVIRFIQTFAAAQSDLPHLLQGKEPPTAPTNSVGSGDYSHGPARAVLFGRGFSQQQAEELYNANKDIEGVVWIAGEEAKRPKDVKDIQNPPPGTDKVIVPIFKGLLEKWVKEGGKGGLLLY</sequence>
<feature type="region of interest" description="Disordered" evidence="1">
    <location>
        <begin position="51"/>
        <end position="70"/>
    </location>
</feature>
<reference evidence="3" key="1">
    <citation type="submission" date="2019-06" db="EMBL/GenBank/DDBJ databases">
        <title>Draft genome sequence of the griseofulvin-producing fungus Xylaria cubensis strain G536.</title>
        <authorList>
            <person name="Mead M.E."/>
            <person name="Raja H.A."/>
            <person name="Steenwyk J.L."/>
            <person name="Knowles S.L."/>
            <person name="Oberlies N.H."/>
            <person name="Rokas A."/>
        </authorList>
    </citation>
    <scope>NUCLEOTIDE SEQUENCE [LARGE SCALE GENOMIC DNA]</scope>
    <source>
        <strain evidence="3">G536</strain>
    </source>
</reference>
<organism evidence="2 3">
    <name type="scientific">Xylaria flabelliformis</name>
    <dbReference type="NCBI Taxonomy" id="2512241"/>
    <lineage>
        <taxon>Eukaryota</taxon>
        <taxon>Fungi</taxon>
        <taxon>Dikarya</taxon>
        <taxon>Ascomycota</taxon>
        <taxon>Pezizomycotina</taxon>
        <taxon>Sordariomycetes</taxon>
        <taxon>Xylariomycetidae</taxon>
        <taxon>Xylariales</taxon>
        <taxon>Xylariaceae</taxon>
        <taxon>Xylaria</taxon>
    </lineage>
</organism>
<dbReference type="EMBL" id="VFLP01000011">
    <property type="protein sequence ID" value="TRX96390.1"/>
    <property type="molecule type" value="Genomic_DNA"/>
</dbReference>
<gene>
    <name evidence="2" type="ORF">FHL15_002662</name>
</gene>
<accession>A0A553I860</accession>
<evidence type="ECO:0000313" key="3">
    <source>
        <dbReference type="Proteomes" id="UP000319160"/>
    </source>
</evidence>
<dbReference type="AlphaFoldDB" id="A0A553I860"/>
<evidence type="ECO:0000313" key="2">
    <source>
        <dbReference type="EMBL" id="TRX96390.1"/>
    </source>
</evidence>